<gene>
    <name evidence="9" type="ORF">C900_01959</name>
</gene>
<keyword evidence="3 8" id="KW-0813">Transport</keyword>
<feature type="transmembrane region" description="Helical" evidence="8">
    <location>
        <begin position="28"/>
        <end position="47"/>
    </location>
</feature>
<feature type="transmembrane region" description="Helical" evidence="8">
    <location>
        <begin position="339"/>
        <end position="356"/>
    </location>
</feature>
<dbReference type="RefSeq" id="WP_009579406.1">
    <property type="nucleotide sequence ID" value="NZ_AMZN01000029.1"/>
</dbReference>
<keyword evidence="10" id="KW-1185">Reference proteome</keyword>
<keyword evidence="5 8" id="KW-0812">Transmembrane</keyword>
<feature type="transmembrane region" description="Helical" evidence="8">
    <location>
        <begin position="309"/>
        <end position="327"/>
    </location>
</feature>
<feature type="transmembrane region" description="Helical" evidence="8">
    <location>
        <begin position="386"/>
        <end position="410"/>
    </location>
</feature>
<evidence type="ECO:0000256" key="7">
    <source>
        <dbReference type="ARBA" id="ARBA00023136"/>
    </source>
</evidence>
<dbReference type="PANTHER" id="PTHR30003">
    <property type="entry name" value="L-LACTATE PERMEASE"/>
    <property type="match status" value="1"/>
</dbReference>
<feature type="transmembrane region" description="Helical" evidence="8">
    <location>
        <begin position="137"/>
        <end position="159"/>
    </location>
</feature>
<dbReference type="Pfam" id="PF02652">
    <property type="entry name" value="Lactate_perm"/>
    <property type="match status" value="2"/>
</dbReference>
<evidence type="ECO:0000256" key="4">
    <source>
        <dbReference type="ARBA" id="ARBA00022475"/>
    </source>
</evidence>
<dbReference type="PANTHER" id="PTHR30003:SF0">
    <property type="entry name" value="GLYCOLATE PERMEASE GLCA-RELATED"/>
    <property type="match status" value="1"/>
</dbReference>
<dbReference type="STRING" id="1237149.C900_01959"/>
<evidence type="ECO:0000256" key="6">
    <source>
        <dbReference type="ARBA" id="ARBA00022989"/>
    </source>
</evidence>
<feature type="transmembrane region" description="Helical" evidence="8">
    <location>
        <begin position="237"/>
        <end position="253"/>
    </location>
</feature>
<dbReference type="InterPro" id="IPR003804">
    <property type="entry name" value="Lactate_perm"/>
</dbReference>
<comment type="similarity">
    <text evidence="2 8">Belongs to the lactate permease family.</text>
</comment>
<feature type="transmembrane region" description="Helical" evidence="8">
    <location>
        <begin position="214"/>
        <end position="231"/>
    </location>
</feature>
<feature type="transmembrane region" description="Helical" evidence="8">
    <location>
        <begin position="5"/>
        <end position="22"/>
    </location>
</feature>
<dbReference type="PATRIC" id="fig|1237149.3.peg.1915"/>
<dbReference type="GO" id="GO:0015129">
    <property type="term" value="F:lactate transmembrane transporter activity"/>
    <property type="evidence" value="ECO:0007669"/>
    <property type="project" value="UniProtKB-UniRule"/>
</dbReference>
<feature type="transmembrane region" description="Helical" evidence="8">
    <location>
        <begin position="179"/>
        <end position="202"/>
    </location>
</feature>
<feature type="transmembrane region" description="Helical" evidence="8">
    <location>
        <begin position="265"/>
        <end position="289"/>
    </location>
</feature>
<proteinExistence type="inferred from homology"/>
<dbReference type="AlphaFoldDB" id="L8JWH1"/>
<dbReference type="EMBL" id="AMZN01000029">
    <property type="protein sequence ID" value="ELR71964.1"/>
    <property type="molecule type" value="Genomic_DNA"/>
</dbReference>
<feature type="transmembrane region" description="Helical" evidence="8">
    <location>
        <begin position="461"/>
        <end position="484"/>
    </location>
</feature>
<dbReference type="GO" id="GO:0005886">
    <property type="term" value="C:plasma membrane"/>
    <property type="evidence" value="ECO:0007669"/>
    <property type="project" value="UniProtKB-SubCell"/>
</dbReference>
<comment type="subcellular location">
    <subcellularLocation>
        <location evidence="1 8">Cell membrane</location>
        <topology evidence="1 8">Multi-pass membrane protein</topology>
    </subcellularLocation>
</comment>
<comment type="function">
    <text evidence="8">Uptake of L-lactate across the membrane. Can also transport D-lactate and glycolate.</text>
</comment>
<evidence type="ECO:0000313" key="10">
    <source>
        <dbReference type="Proteomes" id="UP000011135"/>
    </source>
</evidence>
<evidence type="ECO:0000256" key="2">
    <source>
        <dbReference type="ARBA" id="ARBA00010100"/>
    </source>
</evidence>
<feature type="transmembrane region" description="Helical" evidence="8">
    <location>
        <begin position="54"/>
        <end position="75"/>
    </location>
</feature>
<evidence type="ECO:0000256" key="3">
    <source>
        <dbReference type="ARBA" id="ARBA00022448"/>
    </source>
</evidence>
<evidence type="ECO:0000256" key="5">
    <source>
        <dbReference type="ARBA" id="ARBA00022692"/>
    </source>
</evidence>
<protein>
    <recommendedName>
        <fullName evidence="8">L-lactate permease</fullName>
    </recommendedName>
</protein>
<comment type="caution">
    <text evidence="9">The sequence shown here is derived from an EMBL/GenBank/DDBJ whole genome shotgun (WGS) entry which is preliminary data.</text>
</comment>
<reference evidence="9 10" key="1">
    <citation type="submission" date="2012-12" db="EMBL/GenBank/DDBJ databases">
        <title>Genome assembly of Fulvivirga imtechensis AK7.</title>
        <authorList>
            <person name="Nupur N."/>
            <person name="Khatri I."/>
            <person name="Kumar R."/>
            <person name="Subramanian S."/>
            <person name="Pinnaka A."/>
        </authorList>
    </citation>
    <scope>NUCLEOTIDE SEQUENCE [LARGE SCALE GENOMIC DNA]</scope>
    <source>
        <strain evidence="9 10">AK7</strain>
    </source>
</reference>
<dbReference type="GO" id="GO:0015295">
    <property type="term" value="F:solute:proton symporter activity"/>
    <property type="evidence" value="ECO:0007669"/>
    <property type="project" value="TreeGrafter"/>
</dbReference>
<dbReference type="OrthoDB" id="9761056at2"/>
<feature type="transmembrane region" description="Helical" evidence="8">
    <location>
        <begin position="102"/>
        <end position="130"/>
    </location>
</feature>
<dbReference type="Proteomes" id="UP000011135">
    <property type="component" value="Unassembled WGS sequence"/>
</dbReference>
<keyword evidence="4 8" id="KW-1003">Cell membrane</keyword>
<dbReference type="eggNOG" id="COG1620">
    <property type="taxonomic scope" value="Bacteria"/>
</dbReference>
<feature type="transmembrane region" description="Helical" evidence="8">
    <location>
        <begin position="422"/>
        <end position="449"/>
    </location>
</feature>
<sequence length="486" mass="52267">MSLTYSALAVLPVVMLLLISLWKGVKPGVYTGLAVTSVLFFIWDSNWLAFPASFIAAFIDTISILMIVFGAIFLYHTMDQKGYINGIKLSLQGVHSDRNFQFYFLAFFLTAFFESVAGFGTPGAIVPLLLISMGFSATMSVASVLLIDGIFALSGAIGTPVSVGLEAPLGLPSAMIPKIYLYAAITMAAAGVIVLLSVHRFLKKENTGVRDYSWMVYLSIMGLFVTFSYFLLELTGVVAAVFMAIISYLFFFTNKKLKWKPWIPYVLLVGLLLIPKIISPLSSLLAFRLSFNEILSTGVSASLQPLRSPLVPFIVAAISAAFLAKDLSFEIKPVLTKTMAVFLVLFPSLAITRLMLSSGTTMPSMVEALGAIFGESGAAYPVLSPFIGVLGAFITGSTTVSNVIFGPVQLNTAQHLLYPEELILALQLAGASLGNAICLFNIIAAAAVADVKNYSAILKKNMMPVLGASLVVSLVGYLIMFFGLKF</sequence>
<name>L8JWH1_9BACT</name>
<organism evidence="9 10">
    <name type="scientific">Fulvivirga imtechensis AK7</name>
    <dbReference type="NCBI Taxonomy" id="1237149"/>
    <lineage>
        <taxon>Bacteria</taxon>
        <taxon>Pseudomonadati</taxon>
        <taxon>Bacteroidota</taxon>
        <taxon>Cytophagia</taxon>
        <taxon>Cytophagales</taxon>
        <taxon>Fulvivirgaceae</taxon>
        <taxon>Fulvivirga</taxon>
    </lineage>
</organism>
<evidence type="ECO:0000256" key="1">
    <source>
        <dbReference type="ARBA" id="ARBA00004651"/>
    </source>
</evidence>
<accession>L8JWH1</accession>
<evidence type="ECO:0000256" key="8">
    <source>
        <dbReference type="RuleBase" id="RU365092"/>
    </source>
</evidence>
<evidence type="ECO:0000313" key="9">
    <source>
        <dbReference type="EMBL" id="ELR71964.1"/>
    </source>
</evidence>
<keyword evidence="6 8" id="KW-1133">Transmembrane helix</keyword>
<keyword evidence="7 8" id="KW-0472">Membrane</keyword>